<evidence type="ECO:0000313" key="2">
    <source>
        <dbReference type="Proteomes" id="UP000003697"/>
    </source>
</evidence>
<dbReference type="EMBL" id="AEVI01000009">
    <property type="protein sequence ID" value="EFX96853.1"/>
    <property type="molecule type" value="Genomic_DNA"/>
</dbReference>
<comment type="caution">
    <text evidence="1">The sequence shown here is derived from an EMBL/GenBank/DDBJ whole genome shotgun (WGS) entry which is preliminary data.</text>
</comment>
<protein>
    <submittedName>
        <fullName evidence="1">Uncharacterized protein</fullName>
    </submittedName>
</protein>
<accession>A0ABP2KKR6</accession>
<keyword evidence="2" id="KW-1185">Reference proteome</keyword>
<dbReference type="Proteomes" id="UP000003697">
    <property type="component" value="Unassembled WGS sequence"/>
</dbReference>
<name>A0ABP2KKR6_STRVE</name>
<gene>
    <name evidence="1" type="ORF">HMPREF9425_0306</name>
</gene>
<proteinExistence type="predicted"/>
<sequence>MQEENQKKTSGLNLHSAKNILRKYSDAKLIPSSGDYLLGINF</sequence>
<reference evidence="1 2" key="1">
    <citation type="submission" date="2011-01" db="EMBL/GenBank/DDBJ databases">
        <authorList>
            <person name="Muzny D."/>
            <person name="Qin X."/>
            <person name="Buhay C."/>
            <person name="Dugan-Rocha S."/>
            <person name="Ding Y."/>
            <person name="Chen G."/>
            <person name="Hawes A."/>
            <person name="Holder M."/>
            <person name="Jhangiani S."/>
            <person name="Johnson A."/>
            <person name="Khan Z."/>
            <person name="Li Z."/>
            <person name="Liu W."/>
            <person name="Liu X."/>
            <person name="Perez L."/>
            <person name="Shen H."/>
            <person name="Wang Q."/>
            <person name="Watt J."/>
            <person name="Xi L."/>
            <person name="Xin Y."/>
            <person name="Zhou J."/>
            <person name="Deng J."/>
            <person name="Jiang H."/>
            <person name="Liu Y."/>
            <person name="Qu J."/>
            <person name="Song X.-Z."/>
            <person name="Zhang L."/>
            <person name="Villasana D."/>
            <person name="Johnson A."/>
            <person name="Liu J."/>
            <person name="Liyanage D."/>
            <person name="Lorensuhewa L."/>
            <person name="Robinson T."/>
            <person name="Song A."/>
            <person name="Song B.-B."/>
            <person name="Dinh H."/>
            <person name="Thornton R."/>
            <person name="Coyle M."/>
            <person name="Francisco L."/>
            <person name="Jackson L."/>
            <person name="Javaid M."/>
            <person name="Korchina V."/>
            <person name="Kovar C."/>
            <person name="Mata R."/>
            <person name="Mathew T."/>
            <person name="Ngo R."/>
            <person name="Nguyen L."/>
            <person name="Nguyen N."/>
            <person name="Okwuonu G."/>
            <person name="Ongeri F."/>
            <person name="Pham C."/>
            <person name="Simmons D."/>
            <person name="Wilczek-Boney K."/>
            <person name="Hale W."/>
            <person name="Jakkamsetti A."/>
            <person name="Pham P."/>
            <person name="Ruth R."/>
            <person name="San Lucas F."/>
            <person name="Warren J."/>
            <person name="Zhang J."/>
            <person name="Zhao Z."/>
            <person name="Zhou C."/>
            <person name="Zhu D."/>
            <person name="Lee S."/>
            <person name="Bess C."/>
            <person name="Blankenburg K."/>
            <person name="Forbes L."/>
            <person name="Fu Q."/>
            <person name="Gubbala S."/>
            <person name="Hirani K."/>
            <person name="Jayaseelan J.C."/>
            <person name="Lara F."/>
            <person name="Munidasa M."/>
            <person name="Palculict T."/>
            <person name="Patil S."/>
            <person name="Pu L.-L."/>
            <person name="Saada N."/>
            <person name="Tang L."/>
            <person name="Weissenberger G."/>
            <person name="Zhu Y."/>
            <person name="Hemphill L."/>
            <person name="Shang Y."/>
            <person name="Youmans B."/>
            <person name="Ayvaz T."/>
            <person name="Ross M."/>
            <person name="Santibanez J."/>
            <person name="Aqrawi P."/>
            <person name="Gross S."/>
            <person name="Joshi V."/>
            <person name="Fowler G."/>
            <person name="Nazareth L."/>
            <person name="Reid J."/>
            <person name="Worley K."/>
            <person name="Petrosino J."/>
            <person name="Highlander S."/>
            <person name="Gibbs R."/>
        </authorList>
    </citation>
    <scope>NUCLEOTIDE SEQUENCE [LARGE SCALE GENOMIC DNA]</scope>
    <source>
        <strain evidence="1 2">ATCC 49124</strain>
    </source>
</reference>
<organism evidence="1 2">
    <name type="scientific">Streptococcus vestibularis ATCC 49124</name>
    <dbReference type="NCBI Taxonomy" id="889206"/>
    <lineage>
        <taxon>Bacteria</taxon>
        <taxon>Bacillati</taxon>
        <taxon>Bacillota</taxon>
        <taxon>Bacilli</taxon>
        <taxon>Lactobacillales</taxon>
        <taxon>Streptococcaceae</taxon>
        <taxon>Streptococcus</taxon>
    </lineage>
</organism>
<evidence type="ECO:0000313" key="1">
    <source>
        <dbReference type="EMBL" id="EFX96853.1"/>
    </source>
</evidence>